<dbReference type="PROSITE" id="PS00073">
    <property type="entry name" value="ACYL_COA_DH_2"/>
    <property type="match status" value="1"/>
</dbReference>
<evidence type="ECO:0000256" key="3">
    <source>
        <dbReference type="ARBA" id="ARBA00022630"/>
    </source>
</evidence>
<dbReference type="Gene3D" id="6.10.250.600">
    <property type="match status" value="1"/>
</dbReference>
<feature type="domain" description="Acyl-CoA dehydrogenase/oxidase C-terminal" evidence="6">
    <location>
        <begin position="291"/>
        <end position="445"/>
    </location>
</feature>
<accession>B4RIE1</accession>
<dbReference type="EMBL" id="CP000748">
    <property type="protein sequence ID" value="ACG80116.1"/>
    <property type="molecule type" value="Genomic_DNA"/>
</dbReference>
<evidence type="ECO:0000313" key="10">
    <source>
        <dbReference type="Proteomes" id="UP000001868"/>
    </source>
</evidence>
<geneLocation type="plasmid" evidence="10">
    <name>pHLK1</name>
</geneLocation>
<evidence type="ECO:0000256" key="5">
    <source>
        <dbReference type="RuleBase" id="RU362125"/>
    </source>
</evidence>
<dbReference type="Pfam" id="PF18158">
    <property type="entry name" value="AidB_N"/>
    <property type="match status" value="1"/>
</dbReference>
<dbReference type="Gene3D" id="2.40.110.20">
    <property type="match status" value="1"/>
</dbReference>
<gene>
    <name evidence="9" type="ordered locus">PHZ_p0173</name>
</gene>
<dbReference type="PANTHER" id="PTHR42707">
    <property type="entry name" value="ACYL-COA DEHYDROGENASE"/>
    <property type="match status" value="1"/>
</dbReference>
<dbReference type="eggNOG" id="COG1960">
    <property type="taxonomic scope" value="Bacteria"/>
</dbReference>
<comment type="cofactor">
    <cofactor evidence="1 5">
        <name>FAD</name>
        <dbReference type="ChEBI" id="CHEBI:57692"/>
    </cofactor>
</comment>
<reference evidence="9 10" key="1">
    <citation type="journal article" date="2008" name="BMC Genomics">
        <title>Complete genome of Phenylobacterium zucineum - a novel facultative intracellular bacterium isolated from human erythroleukemia cell line K562.</title>
        <authorList>
            <person name="Luo Y."/>
            <person name="Xu X."/>
            <person name="Ding Z."/>
            <person name="Liu Z."/>
            <person name="Zhang B."/>
            <person name="Yan Z."/>
            <person name="Sun J."/>
            <person name="Hu S."/>
            <person name="Hu X."/>
        </authorList>
    </citation>
    <scope>NUCLEOTIDE SEQUENCE [LARGE SCALE GENOMIC DNA]</scope>
    <source>
        <strain evidence="10">HLK1</strain>
        <plasmid evidence="10">HLK1</plasmid>
        <plasmid evidence="10">Plasmid pHLK1</plasmid>
    </source>
</reference>
<dbReference type="Gene3D" id="1.20.140.10">
    <property type="entry name" value="Butyryl-CoA Dehydrogenase, subunit A, domain 3"/>
    <property type="match status" value="1"/>
</dbReference>
<dbReference type="SUPFAM" id="SSF56645">
    <property type="entry name" value="Acyl-CoA dehydrogenase NM domain-like"/>
    <property type="match status" value="1"/>
</dbReference>
<dbReference type="InterPro" id="IPR006089">
    <property type="entry name" value="Acyl-CoA_DH_CS"/>
</dbReference>
<dbReference type="Pfam" id="PF02770">
    <property type="entry name" value="Acyl-CoA_dh_M"/>
    <property type="match status" value="1"/>
</dbReference>
<dbReference type="InterPro" id="IPR009100">
    <property type="entry name" value="AcylCoA_DH/oxidase_NM_dom_sf"/>
</dbReference>
<feature type="domain" description="Adaptive response protein AidB N-terminal" evidence="8">
    <location>
        <begin position="14"/>
        <end position="169"/>
    </location>
</feature>
<name>B4RIE1_PHEZH</name>
<evidence type="ECO:0000259" key="6">
    <source>
        <dbReference type="Pfam" id="PF00441"/>
    </source>
</evidence>
<keyword evidence="10" id="KW-1185">Reference proteome</keyword>
<dbReference type="InterPro" id="IPR006091">
    <property type="entry name" value="Acyl-CoA_Oxase/DH_mid-dom"/>
</dbReference>
<dbReference type="InterPro" id="IPR052904">
    <property type="entry name" value="Acyl-CoA_dehydrogenase-like"/>
</dbReference>
<evidence type="ECO:0000256" key="1">
    <source>
        <dbReference type="ARBA" id="ARBA00001974"/>
    </source>
</evidence>
<dbReference type="Pfam" id="PF00441">
    <property type="entry name" value="Acyl-CoA_dh_1"/>
    <property type="match status" value="1"/>
</dbReference>
<dbReference type="Proteomes" id="UP000001868">
    <property type="component" value="Plasmid pHLK1"/>
</dbReference>
<evidence type="ECO:0000259" key="7">
    <source>
        <dbReference type="Pfam" id="PF02770"/>
    </source>
</evidence>
<organism evidence="9 10">
    <name type="scientific">Phenylobacterium zucineum (strain HLK1)</name>
    <dbReference type="NCBI Taxonomy" id="450851"/>
    <lineage>
        <taxon>Bacteria</taxon>
        <taxon>Pseudomonadati</taxon>
        <taxon>Pseudomonadota</taxon>
        <taxon>Alphaproteobacteria</taxon>
        <taxon>Caulobacterales</taxon>
        <taxon>Caulobacteraceae</taxon>
        <taxon>Phenylobacterium</taxon>
    </lineage>
</organism>
<dbReference type="SUPFAM" id="SSF47203">
    <property type="entry name" value="Acyl-CoA dehydrogenase C-terminal domain-like"/>
    <property type="match status" value="1"/>
</dbReference>
<dbReference type="KEGG" id="pzu:PHZ_p0173"/>
<feature type="domain" description="Acyl-CoA oxidase/dehydrogenase middle" evidence="7">
    <location>
        <begin position="184"/>
        <end position="280"/>
    </location>
</feature>
<keyword evidence="3 5" id="KW-0285">Flavoprotein</keyword>
<dbReference type="NCBIfam" id="NF008594">
    <property type="entry name" value="PRK11561.1"/>
    <property type="match status" value="1"/>
</dbReference>
<sequence>MVEPSAFRTHEVFNQPPPLEGYNLFSSDAALIEAVRREGADWALDDLTAYGEQLGTAETLQHGALANRDPPRLHAFDRFGRRIDWVEHHPAYHALMGMQVAQGIHASPWSEPKPGAHVHRAAGLYMSGQVEAGTSCPISMTYAAAPVLAQAGASVRALLPKLYSRRYDPAHRPVAEKSGALIGMGMTEKQGGSDVRANTTRAAPLASGAPGEAYRIVGHKWFMSAPMCDAFLILAQAPGGLSCFFVPRWTPDGDLNALRFQRLKDKLGNRSNASAEVEFEGALGWLVGDEGRGVATILEMVGYTRLDNVLGSAGVQRQALAQALHHARHRTAFQKRLVDQPLMTNVLADLALEVEAATALAFRLARAFDAREDEPETLLRRLVTPAAKFWVCKRGPILAAEALEVLGGAGYIEDSGMPRLYRELPVYSIWEGSGNVVCLDVLRALQREPRCLEAVAAELAPLAGVDRRLDAQIEVVLSAPRQGLGEGDLRRYCRDLVVTVQAALLARHAPPIISDAFLATRVGGERGAFGLLPAGLDLHGIVDRAGDGLT</sequence>
<dbReference type="InterPro" id="IPR036250">
    <property type="entry name" value="AcylCo_DH-like_C"/>
</dbReference>
<dbReference type="InterPro" id="IPR009075">
    <property type="entry name" value="AcylCo_DH/oxidase_C"/>
</dbReference>
<keyword evidence="5" id="KW-0560">Oxidoreductase</keyword>
<proteinExistence type="inferred from homology"/>
<dbReference type="PANTHER" id="PTHR42707:SF3">
    <property type="entry name" value="ACYL-COA DEHYDROGENASE AIDB-RELATED"/>
    <property type="match status" value="1"/>
</dbReference>
<dbReference type="HOGENOM" id="CLU_016513_0_0_5"/>
<evidence type="ECO:0000313" key="9">
    <source>
        <dbReference type="EMBL" id="ACG80116.1"/>
    </source>
</evidence>
<evidence type="ECO:0000256" key="2">
    <source>
        <dbReference type="ARBA" id="ARBA00009347"/>
    </source>
</evidence>
<evidence type="ECO:0000256" key="4">
    <source>
        <dbReference type="ARBA" id="ARBA00022827"/>
    </source>
</evidence>
<comment type="similarity">
    <text evidence="2 5">Belongs to the acyl-CoA dehydrogenase family.</text>
</comment>
<keyword evidence="4 5" id="KW-0274">FAD</keyword>
<dbReference type="GO" id="GO:0003995">
    <property type="term" value="F:acyl-CoA dehydrogenase activity"/>
    <property type="evidence" value="ECO:0007669"/>
    <property type="project" value="InterPro"/>
</dbReference>
<dbReference type="AlphaFoldDB" id="B4RIE1"/>
<dbReference type="OrthoDB" id="9771038at2"/>
<protein>
    <submittedName>
        <fullName evidence="9">Acyl-CoA dehydrogenase</fullName>
    </submittedName>
</protein>
<evidence type="ECO:0000259" key="8">
    <source>
        <dbReference type="Pfam" id="PF18158"/>
    </source>
</evidence>
<dbReference type="InterPro" id="IPR041504">
    <property type="entry name" value="AidB_N"/>
</dbReference>
<keyword evidence="9" id="KW-0614">Plasmid</keyword>
<dbReference type="RefSeq" id="WP_012520416.1">
    <property type="nucleotide sequence ID" value="NC_011143.1"/>
</dbReference>